<sequence>MEEGVMSLSPFLLADCFLLSFFLSLLHSTHPTTTEVMSLVAGPSYSFMEVLLTLLFNALLLVFVVKLLFALFHMKLAVILLYIAVLLFAMALTGRFPG</sequence>
<keyword evidence="1" id="KW-0812">Transmembrane</keyword>
<reference evidence="2 3" key="1">
    <citation type="submission" date="2018-04" db="EMBL/GenBank/DDBJ databases">
        <title>WGS assembly of Panicum hallii var. hallii HAL2.</title>
        <authorList>
            <person name="Lovell J."/>
            <person name="Jenkins J."/>
            <person name="Lowry D."/>
            <person name="Mamidi S."/>
            <person name="Sreedasyam A."/>
            <person name="Weng X."/>
            <person name="Barry K."/>
            <person name="Bonette J."/>
            <person name="Campitelli B."/>
            <person name="Daum C."/>
            <person name="Gordon S."/>
            <person name="Gould B."/>
            <person name="Lipzen A."/>
            <person name="MacQueen A."/>
            <person name="Palacio-Mejia J."/>
            <person name="Plott C."/>
            <person name="Shakirov E."/>
            <person name="Shu S."/>
            <person name="Yoshinaga Y."/>
            <person name="Zane M."/>
            <person name="Rokhsar D."/>
            <person name="Grimwood J."/>
            <person name="Schmutz J."/>
            <person name="Juenger T."/>
        </authorList>
    </citation>
    <scope>NUCLEOTIDE SEQUENCE [LARGE SCALE GENOMIC DNA]</scope>
    <source>
        <strain evidence="3">cv. HAL2</strain>
    </source>
</reference>
<protein>
    <submittedName>
        <fullName evidence="2">Uncharacterized protein</fullName>
    </submittedName>
</protein>
<evidence type="ECO:0000313" key="2">
    <source>
        <dbReference type="EMBL" id="PUZ68103.1"/>
    </source>
</evidence>
<feature type="transmembrane region" description="Helical" evidence="1">
    <location>
        <begin position="76"/>
        <end position="96"/>
    </location>
</feature>
<proteinExistence type="predicted"/>
<dbReference type="AlphaFoldDB" id="A0A2T7EJV6"/>
<keyword evidence="1" id="KW-1133">Transmembrane helix</keyword>
<organism evidence="2 3">
    <name type="scientific">Panicum hallii var. hallii</name>
    <dbReference type="NCBI Taxonomy" id="1504633"/>
    <lineage>
        <taxon>Eukaryota</taxon>
        <taxon>Viridiplantae</taxon>
        <taxon>Streptophyta</taxon>
        <taxon>Embryophyta</taxon>
        <taxon>Tracheophyta</taxon>
        <taxon>Spermatophyta</taxon>
        <taxon>Magnoliopsida</taxon>
        <taxon>Liliopsida</taxon>
        <taxon>Poales</taxon>
        <taxon>Poaceae</taxon>
        <taxon>PACMAD clade</taxon>
        <taxon>Panicoideae</taxon>
        <taxon>Panicodae</taxon>
        <taxon>Paniceae</taxon>
        <taxon>Panicinae</taxon>
        <taxon>Panicum</taxon>
        <taxon>Panicum sect. Panicum</taxon>
    </lineage>
</organism>
<dbReference type="EMBL" id="CM009751">
    <property type="protein sequence ID" value="PUZ68103.1"/>
    <property type="molecule type" value="Genomic_DNA"/>
</dbReference>
<name>A0A2T7EJV6_9POAL</name>
<dbReference type="Proteomes" id="UP000244336">
    <property type="component" value="Chromosome 3"/>
</dbReference>
<keyword evidence="1" id="KW-0472">Membrane</keyword>
<feature type="transmembrane region" description="Helical" evidence="1">
    <location>
        <begin position="50"/>
        <end position="69"/>
    </location>
</feature>
<accession>A0A2T7EJV6</accession>
<dbReference type="Gramene" id="PUZ68103">
    <property type="protein sequence ID" value="PUZ68103"/>
    <property type="gene ID" value="GQ55_3G488900"/>
</dbReference>
<evidence type="ECO:0000313" key="3">
    <source>
        <dbReference type="Proteomes" id="UP000244336"/>
    </source>
</evidence>
<gene>
    <name evidence="2" type="ORF">GQ55_3G488900</name>
</gene>
<evidence type="ECO:0000256" key="1">
    <source>
        <dbReference type="SAM" id="Phobius"/>
    </source>
</evidence>
<feature type="transmembrane region" description="Helical" evidence="1">
    <location>
        <begin position="12"/>
        <end position="30"/>
    </location>
</feature>
<keyword evidence="3" id="KW-1185">Reference proteome</keyword>